<evidence type="ECO:0000313" key="1">
    <source>
        <dbReference type="EMBL" id="TMS19859.1"/>
    </source>
</evidence>
<protein>
    <submittedName>
        <fullName evidence="1">Uncharacterized protein</fullName>
    </submittedName>
</protein>
<dbReference type="Proteomes" id="UP000793456">
    <property type="component" value="Chromosome IV"/>
</dbReference>
<gene>
    <name evidence="1" type="ORF">E3U43_006352</name>
</gene>
<accession>A0ACD3RK88</accession>
<name>A0ACD3RK88_LARCR</name>
<sequence>MQKFVLVFIFLDVLVRLGTGQHYVGPWRQRIQWENNGQVYNLLSTGTQYRSPAQVRRRTQMLLTTKNHFNQPQAPVAHTRSSRTRSGNFGGHSQQNDANQVDASVLSAGDAGQYLLASGRPGTQSQSPPRVSTRGEAPGYRSQHASSNGTSAASTVIQEFSGSGVPRGGRSTPGDDAGAQQATASPVRSPDFTHIRGGRIRSDTSESTARSHATPGWVPVAEDSGNARRIPQQTSEGDTRSAQRAHSLTRVTPESNVSPTALSSNAVEIHFPRPRPDTTRTTDMSDPRDPHSIHHRNSVFYDVYPPDRRNRITVRPPPAPGYGTRFFHNGLPDLVPDPYYIQAASYIQRVQMYALRCAAEENCLSRSAYHPSVRDLDYRVLLRFPQRVKNQGTADFLPVKPRHEWEWHSCHQHYHSMEAFSNYDLLDVTTGQKVAEGHKASFCLEDTSCDPGTRRRFACTVHTQGLSPGCYDTYHANIDCQWIDITDVPPGNYILKVTVNPSQLVQESDFSNNEVLCDIRYTGSYVQARNCRITVS</sequence>
<comment type="caution">
    <text evidence="1">The sequence shown here is derived from an EMBL/GenBank/DDBJ whole genome shotgun (WGS) entry which is preliminary data.</text>
</comment>
<reference evidence="1" key="1">
    <citation type="submission" date="2018-11" db="EMBL/GenBank/DDBJ databases">
        <title>The sequence and de novo assembly of Larimichthys crocea genome using PacBio and Hi-C technologies.</title>
        <authorList>
            <person name="Xu P."/>
            <person name="Chen B."/>
            <person name="Zhou Z."/>
            <person name="Ke Q."/>
            <person name="Wu Y."/>
            <person name="Bai H."/>
            <person name="Pu F."/>
        </authorList>
    </citation>
    <scope>NUCLEOTIDE SEQUENCE</scope>
    <source>
        <tissue evidence="1">Muscle</tissue>
    </source>
</reference>
<organism evidence="1 2">
    <name type="scientific">Larimichthys crocea</name>
    <name type="common">Large yellow croaker</name>
    <name type="synonym">Pseudosciaena crocea</name>
    <dbReference type="NCBI Taxonomy" id="215358"/>
    <lineage>
        <taxon>Eukaryota</taxon>
        <taxon>Metazoa</taxon>
        <taxon>Chordata</taxon>
        <taxon>Craniata</taxon>
        <taxon>Vertebrata</taxon>
        <taxon>Euteleostomi</taxon>
        <taxon>Actinopterygii</taxon>
        <taxon>Neopterygii</taxon>
        <taxon>Teleostei</taxon>
        <taxon>Neoteleostei</taxon>
        <taxon>Acanthomorphata</taxon>
        <taxon>Eupercaria</taxon>
        <taxon>Sciaenidae</taxon>
        <taxon>Larimichthys</taxon>
    </lineage>
</organism>
<keyword evidence="2" id="KW-1185">Reference proteome</keyword>
<evidence type="ECO:0000313" key="2">
    <source>
        <dbReference type="Proteomes" id="UP000793456"/>
    </source>
</evidence>
<proteinExistence type="predicted"/>
<dbReference type="EMBL" id="CM011677">
    <property type="protein sequence ID" value="TMS19859.1"/>
    <property type="molecule type" value="Genomic_DNA"/>
</dbReference>